<organism evidence="2 3">
    <name type="scientific">Panicum virgatum</name>
    <name type="common">Blackwell switchgrass</name>
    <dbReference type="NCBI Taxonomy" id="38727"/>
    <lineage>
        <taxon>Eukaryota</taxon>
        <taxon>Viridiplantae</taxon>
        <taxon>Streptophyta</taxon>
        <taxon>Embryophyta</taxon>
        <taxon>Tracheophyta</taxon>
        <taxon>Spermatophyta</taxon>
        <taxon>Magnoliopsida</taxon>
        <taxon>Liliopsida</taxon>
        <taxon>Poales</taxon>
        <taxon>Poaceae</taxon>
        <taxon>PACMAD clade</taxon>
        <taxon>Panicoideae</taxon>
        <taxon>Panicodae</taxon>
        <taxon>Paniceae</taxon>
        <taxon>Panicinae</taxon>
        <taxon>Panicum</taxon>
        <taxon>Panicum sect. Hiantes</taxon>
    </lineage>
</organism>
<dbReference type="EMBL" id="CM029038">
    <property type="protein sequence ID" value="KAG2654113.1"/>
    <property type="molecule type" value="Genomic_DNA"/>
</dbReference>
<name>A0A8T0X9X9_PANVG</name>
<sequence length="98" mass="10901">METRCEPNDWARHAELGWVSDETSTSTRLSPLARHSYPDRLASTPSVRTRTPGLSPATHRSPLTTPARPNHSAPIRPIADATSNCLMMVLQSDRVRRV</sequence>
<dbReference type="AlphaFoldDB" id="A0A8T0X9X9"/>
<comment type="caution">
    <text evidence="2">The sequence shown here is derived from an EMBL/GenBank/DDBJ whole genome shotgun (WGS) entry which is preliminary data.</text>
</comment>
<keyword evidence="3" id="KW-1185">Reference proteome</keyword>
<evidence type="ECO:0000313" key="2">
    <source>
        <dbReference type="EMBL" id="KAG2654113.1"/>
    </source>
</evidence>
<protein>
    <submittedName>
        <fullName evidence="2">Uncharacterized protein</fullName>
    </submittedName>
</protein>
<dbReference type="Proteomes" id="UP000823388">
    <property type="component" value="Chromosome 1N"/>
</dbReference>
<evidence type="ECO:0000256" key="1">
    <source>
        <dbReference type="SAM" id="MobiDB-lite"/>
    </source>
</evidence>
<evidence type="ECO:0000313" key="3">
    <source>
        <dbReference type="Proteomes" id="UP000823388"/>
    </source>
</evidence>
<proteinExistence type="predicted"/>
<feature type="region of interest" description="Disordered" evidence="1">
    <location>
        <begin position="20"/>
        <end position="78"/>
    </location>
</feature>
<reference evidence="2" key="1">
    <citation type="submission" date="2020-05" db="EMBL/GenBank/DDBJ databases">
        <title>WGS assembly of Panicum virgatum.</title>
        <authorList>
            <person name="Lovell J.T."/>
            <person name="Jenkins J."/>
            <person name="Shu S."/>
            <person name="Juenger T.E."/>
            <person name="Schmutz J."/>
        </authorList>
    </citation>
    <scope>NUCLEOTIDE SEQUENCE</scope>
    <source>
        <strain evidence="2">AP13</strain>
    </source>
</reference>
<gene>
    <name evidence="2" type="ORF">PVAP13_1NG239876</name>
</gene>
<accession>A0A8T0X9X9</accession>